<evidence type="ECO:0000313" key="3">
    <source>
        <dbReference type="EMBL" id="KAJ7019295.1"/>
    </source>
</evidence>
<dbReference type="EMBL" id="JARJCM010000040">
    <property type="protein sequence ID" value="KAJ7036977.1"/>
    <property type="molecule type" value="Genomic_DNA"/>
</dbReference>
<evidence type="ECO:0000313" key="4">
    <source>
        <dbReference type="EMBL" id="KAJ7035471.1"/>
    </source>
</evidence>
<keyword evidence="6" id="KW-1185">Reference proteome</keyword>
<accession>A0AAD6T0N8</accession>
<dbReference type="Pfam" id="PF20149">
    <property type="entry name" value="DUF6532"/>
    <property type="match status" value="1"/>
</dbReference>
<reference evidence="5" key="1">
    <citation type="submission" date="2023-03" db="EMBL/GenBank/DDBJ databases">
        <title>Massive genome expansion in bonnet fungi (Mycena s.s.) driven by repeated elements and novel gene families across ecological guilds.</title>
        <authorList>
            <consortium name="Lawrence Berkeley National Laboratory"/>
            <person name="Harder C.B."/>
            <person name="Miyauchi S."/>
            <person name="Viragh M."/>
            <person name="Kuo A."/>
            <person name="Thoen E."/>
            <person name="Andreopoulos B."/>
            <person name="Lu D."/>
            <person name="Skrede I."/>
            <person name="Drula E."/>
            <person name="Henrissat B."/>
            <person name="Morin E."/>
            <person name="Kohler A."/>
            <person name="Barry K."/>
            <person name="LaButti K."/>
            <person name="Morin E."/>
            <person name="Salamov A."/>
            <person name="Lipzen A."/>
            <person name="Mereny Z."/>
            <person name="Hegedus B."/>
            <person name="Baldrian P."/>
            <person name="Stursova M."/>
            <person name="Weitz H."/>
            <person name="Taylor A."/>
            <person name="Grigoriev I.V."/>
            <person name="Nagy L.G."/>
            <person name="Martin F."/>
            <person name="Kauserud H."/>
        </authorList>
    </citation>
    <scope>NUCLEOTIDE SEQUENCE</scope>
    <source>
        <strain evidence="5">CBHHK200</strain>
    </source>
</reference>
<comment type="caution">
    <text evidence="5">The sequence shown here is derived from an EMBL/GenBank/DDBJ whole genome shotgun (WGS) entry which is preliminary data.</text>
</comment>
<organism evidence="5 6">
    <name type="scientific">Mycena alexandri</name>
    <dbReference type="NCBI Taxonomy" id="1745969"/>
    <lineage>
        <taxon>Eukaryota</taxon>
        <taxon>Fungi</taxon>
        <taxon>Dikarya</taxon>
        <taxon>Basidiomycota</taxon>
        <taxon>Agaricomycotina</taxon>
        <taxon>Agaricomycetes</taxon>
        <taxon>Agaricomycetidae</taxon>
        <taxon>Agaricales</taxon>
        <taxon>Marasmiineae</taxon>
        <taxon>Mycenaceae</taxon>
        <taxon>Mycena</taxon>
    </lineage>
</organism>
<feature type="compositionally biased region" description="Basic and acidic residues" evidence="1">
    <location>
        <begin position="22"/>
        <end position="33"/>
    </location>
</feature>
<dbReference type="Proteomes" id="UP001218188">
    <property type="component" value="Unassembled WGS sequence"/>
</dbReference>
<gene>
    <name evidence="5" type="ORF">C8F04DRAFT_1257522</name>
    <name evidence="4" type="ORF">C8F04DRAFT_1259015</name>
    <name evidence="3" type="ORF">C8F04DRAFT_1322419</name>
</gene>
<feature type="domain" description="DUF6532" evidence="2">
    <location>
        <begin position="279"/>
        <end position="471"/>
    </location>
</feature>
<feature type="region of interest" description="Disordered" evidence="1">
    <location>
        <begin position="1"/>
        <end position="266"/>
    </location>
</feature>
<dbReference type="EMBL" id="JARJCM010000299">
    <property type="protein sequence ID" value="KAJ7019295.1"/>
    <property type="molecule type" value="Genomic_DNA"/>
</dbReference>
<evidence type="ECO:0000259" key="2">
    <source>
        <dbReference type="Pfam" id="PF20149"/>
    </source>
</evidence>
<feature type="compositionally biased region" description="Acidic residues" evidence="1">
    <location>
        <begin position="102"/>
        <end position="114"/>
    </location>
</feature>
<feature type="compositionally biased region" description="Basic and acidic residues" evidence="1">
    <location>
        <begin position="80"/>
        <end position="94"/>
    </location>
</feature>
<dbReference type="AlphaFoldDB" id="A0AAD6T0N8"/>
<dbReference type="InterPro" id="IPR045341">
    <property type="entry name" value="DUF6532"/>
</dbReference>
<name>A0AAD6T0N8_9AGAR</name>
<feature type="compositionally biased region" description="Low complexity" evidence="1">
    <location>
        <begin position="211"/>
        <end position="229"/>
    </location>
</feature>
<sequence length="535" mass="59290">MAPKPTRVPDSSDDEQEAGPARPKEKPPRRSGDDLSGNITLLSRTRTERERAPSAKQNLNNKENLESMELKAAKLQQAIEKTKRQLKKDQRDRSSAPAPKDDDLESEEVSDGENDISFHSSIKSLPPLPLGPPRPAVVAHKVKKIKGPPQTSSRAFLALPEQPSESPSADMDLDVPDSPLTNGGSMAFDDADAGHSPDRDHDGNQLETHRSSSPSPSSGRGRPVQSSTSSRKRPQQSSPPPPPPPKRVRQEPQFAEGYTSGGKPKAADYEPVVRALLLRAMLEYTVRILTKNPFPDVGLQVLWAKECFRSACRAAHEHFSITDRMMKLIQKRGSHIRSQIVTACRNLFASHYNFNRTSTSTAATKANRDLSTALCEDAAFHYKDVKTCTGFAENAIFVDIRRAVVFKNKKALGAIFASHFNPYPLPTAALEFIAVHHCAKEWSTGQFIGAEFQEKDVIDDYNTHLSDLQRWADLNEDVVLKLRGKWYTRASRTLGLAARPTGQSHISLNREELLRQELAGRTGETDSENEGENEQ</sequence>
<feature type="compositionally biased region" description="Pro residues" evidence="1">
    <location>
        <begin position="126"/>
        <end position="135"/>
    </location>
</feature>
<dbReference type="EMBL" id="JARJCM010000050">
    <property type="protein sequence ID" value="KAJ7035471.1"/>
    <property type="molecule type" value="Genomic_DNA"/>
</dbReference>
<protein>
    <recommendedName>
        <fullName evidence="2">DUF6532 domain-containing protein</fullName>
    </recommendedName>
</protein>
<evidence type="ECO:0000313" key="5">
    <source>
        <dbReference type="EMBL" id="KAJ7036977.1"/>
    </source>
</evidence>
<feature type="compositionally biased region" description="Basic and acidic residues" evidence="1">
    <location>
        <begin position="63"/>
        <end position="72"/>
    </location>
</feature>
<evidence type="ECO:0000313" key="6">
    <source>
        <dbReference type="Proteomes" id="UP001218188"/>
    </source>
</evidence>
<feature type="compositionally biased region" description="Basic and acidic residues" evidence="1">
    <location>
        <begin position="192"/>
        <end position="210"/>
    </location>
</feature>
<proteinExistence type="predicted"/>
<evidence type="ECO:0000256" key="1">
    <source>
        <dbReference type="SAM" id="MobiDB-lite"/>
    </source>
</evidence>